<dbReference type="SUPFAM" id="SSF49265">
    <property type="entry name" value="Fibronectin type III"/>
    <property type="match status" value="1"/>
</dbReference>
<dbReference type="Gene3D" id="2.60.40.10">
    <property type="entry name" value="Immunoglobulins"/>
    <property type="match status" value="2"/>
</dbReference>
<reference evidence="6 7" key="1">
    <citation type="submission" date="2024-06" db="EMBL/GenBank/DDBJ databases">
        <authorList>
            <person name="Pan Q."/>
            <person name="Wen M."/>
            <person name="Jouanno E."/>
            <person name="Zahm M."/>
            <person name="Klopp C."/>
            <person name="Cabau C."/>
            <person name="Louis A."/>
            <person name="Berthelot C."/>
            <person name="Parey E."/>
            <person name="Roest Crollius H."/>
            <person name="Montfort J."/>
            <person name="Robinson-Rechavi M."/>
            <person name="Bouchez O."/>
            <person name="Lampietro C."/>
            <person name="Lopez Roques C."/>
            <person name="Donnadieu C."/>
            <person name="Postlethwait J."/>
            <person name="Bobe J."/>
            <person name="Verreycken H."/>
            <person name="Guiguen Y."/>
        </authorList>
    </citation>
    <scope>NUCLEOTIDE SEQUENCE [LARGE SCALE GENOMIC DNA]</scope>
    <source>
        <strain evidence="6">Up_M1</strain>
        <tissue evidence="6">Testis</tissue>
    </source>
</reference>
<comment type="subcellular location">
    <subcellularLocation>
        <location evidence="4">Secreted</location>
    </subcellularLocation>
</comment>
<comment type="similarity">
    <text evidence="4">Belongs to the IL-12B family.</text>
</comment>
<dbReference type="PANTHER" id="PTHR48485">
    <property type="entry name" value="INTERLEUKIN-12 SUBUNIT BETA-RELATED"/>
    <property type="match status" value="1"/>
</dbReference>
<dbReference type="AlphaFoldDB" id="A0ABD0X630"/>
<comment type="subunit">
    <text evidence="4">Heterodimer with IL12A; disulfide-linked. The heterodimer is known as interleukin IL-12.</text>
</comment>
<dbReference type="PIRSF" id="PIRSF038007">
    <property type="entry name" value="IL_12_beta"/>
    <property type="match status" value="1"/>
</dbReference>
<dbReference type="GO" id="GO:0004896">
    <property type="term" value="F:cytokine receptor activity"/>
    <property type="evidence" value="ECO:0007669"/>
    <property type="project" value="UniProtKB-UniRule"/>
</dbReference>
<evidence type="ECO:0000256" key="4">
    <source>
        <dbReference type="RuleBase" id="RU281113"/>
    </source>
</evidence>
<dbReference type="InterPro" id="IPR015528">
    <property type="entry name" value="IL-12_beta"/>
</dbReference>
<evidence type="ECO:0000256" key="1">
    <source>
        <dbReference type="ARBA" id="ARBA00022729"/>
    </source>
</evidence>
<dbReference type="PRINTS" id="PR01928">
    <property type="entry name" value="INTRLEUKN12B"/>
</dbReference>
<comment type="caution">
    <text evidence="6">The sequence shown here is derived from an EMBL/GenBank/DDBJ whole genome shotgun (WGS) entry which is preliminary data.</text>
</comment>
<keyword evidence="7" id="KW-1185">Reference proteome</keyword>
<dbReference type="PROSITE" id="PS50835">
    <property type="entry name" value="IG_LIKE"/>
    <property type="match status" value="1"/>
</dbReference>
<feature type="domain" description="Ig-like" evidence="5">
    <location>
        <begin position="43"/>
        <end position="105"/>
    </location>
</feature>
<dbReference type="GO" id="GO:0005125">
    <property type="term" value="F:cytokine activity"/>
    <property type="evidence" value="ECO:0007669"/>
    <property type="project" value="UniProtKB-KW"/>
</dbReference>
<keyword evidence="1 4" id="KW-0732">Signal</keyword>
<gene>
    <name evidence="4" type="primary">IL12B</name>
    <name evidence="6" type="ORF">UPYG_G00126130</name>
</gene>
<proteinExistence type="inferred from homology"/>
<organism evidence="6 7">
    <name type="scientific">Umbra pygmaea</name>
    <name type="common">Eastern mudminnow</name>
    <dbReference type="NCBI Taxonomy" id="75934"/>
    <lineage>
        <taxon>Eukaryota</taxon>
        <taxon>Metazoa</taxon>
        <taxon>Chordata</taxon>
        <taxon>Craniata</taxon>
        <taxon>Vertebrata</taxon>
        <taxon>Euteleostomi</taxon>
        <taxon>Actinopterygii</taxon>
        <taxon>Neopterygii</taxon>
        <taxon>Teleostei</taxon>
        <taxon>Protacanthopterygii</taxon>
        <taxon>Esociformes</taxon>
        <taxon>Umbridae</taxon>
        <taxon>Umbra</taxon>
    </lineage>
</organism>
<keyword evidence="4" id="KW-0202">Cytokine</keyword>
<dbReference type="Proteomes" id="UP001557470">
    <property type="component" value="Unassembled WGS sequence"/>
</dbReference>
<dbReference type="Pfam" id="PF10420">
    <property type="entry name" value="IL12p40_C"/>
    <property type="match status" value="1"/>
</dbReference>
<keyword evidence="4" id="KW-0393">Immunoglobulin domain</keyword>
<keyword evidence="3 4" id="KW-0325">Glycoprotein</keyword>
<name>A0ABD0X630_UMBPY</name>
<dbReference type="PANTHER" id="PTHR48485:SF4">
    <property type="entry name" value="INTERLEUKIN-12 SUBUNIT BETA"/>
    <property type="match status" value="1"/>
</dbReference>
<evidence type="ECO:0000313" key="7">
    <source>
        <dbReference type="Proteomes" id="UP001557470"/>
    </source>
</evidence>
<dbReference type="InterPro" id="IPR007110">
    <property type="entry name" value="Ig-like_dom"/>
</dbReference>
<keyword evidence="2" id="KW-1015">Disulfide bond</keyword>
<keyword evidence="4" id="KW-0964">Secreted</keyword>
<dbReference type="GO" id="GO:0005615">
    <property type="term" value="C:extracellular space"/>
    <property type="evidence" value="ECO:0007669"/>
    <property type="project" value="UniProtKB-KW"/>
</dbReference>
<feature type="chain" id="PRO_5044533398" description="Interleukin-12 subunit beta" evidence="4">
    <location>
        <begin position="36"/>
        <end position="335"/>
    </location>
</feature>
<protein>
    <recommendedName>
        <fullName evidence="4">Interleukin-12 subunit beta</fullName>
        <shortName evidence="4">IL-12B</shortName>
    </recommendedName>
    <alternativeName>
        <fullName evidence="4">Cytotoxic lymphocyte maturation factor 40 kDa subunit</fullName>
    </alternativeName>
    <alternativeName>
        <fullName evidence="4">IL-12 subunit p40</fullName>
    </alternativeName>
</protein>
<dbReference type="InterPro" id="IPR050676">
    <property type="entry name" value="IL-12"/>
</dbReference>
<evidence type="ECO:0000256" key="2">
    <source>
        <dbReference type="ARBA" id="ARBA00023157"/>
    </source>
</evidence>
<evidence type="ECO:0000259" key="5">
    <source>
        <dbReference type="PROSITE" id="PS50835"/>
    </source>
</evidence>
<accession>A0ABD0X630</accession>
<dbReference type="InterPro" id="IPR036116">
    <property type="entry name" value="FN3_sf"/>
</dbReference>
<sequence>MDSKRYERKLSHSSFLQMIMHSLKILVLILHVASSSQHVIIEPLMSNVLVVKVDVSVFTETHVSLSCGESYEDRKVVWKNNRGTVGEGNMITVKVEEMRGGNYSCYNTAGDYLNHTLVLVQDISKQRILTQSHRSEYINCFARNYSGIFHCSWTKHKQRKSASVVLIQAGRRSGGNISCTVDSDGSGLSCEDLNSCSFGEEVSRINLKVYFRTSTLLEEYTVSPFYIRERVRPDAIDIIKMENKTFSWSYPATWSIPCSYFPLLFQVKAVKPEVSCDSEEEVLMEAQIIKEQKIDVSLSEDRYHFCVRNKDALVDSVWSPWIYHEQENKMKNNNI</sequence>
<feature type="signal peptide" evidence="4">
    <location>
        <begin position="1"/>
        <end position="35"/>
    </location>
</feature>
<evidence type="ECO:0000256" key="3">
    <source>
        <dbReference type="ARBA" id="ARBA00023180"/>
    </source>
</evidence>
<dbReference type="InterPro" id="IPR013783">
    <property type="entry name" value="Ig-like_fold"/>
</dbReference>
<dbReference type="EMBL" id="JAGEUA010000003">
    <property type="protein sequence ID" value="KAL0994709.1"/>
    <property type="molecule type" value="Genomic_DNA"/>
</dbReference>
<evidence type="ECO:0000313" key="6">
    <source>
        <dbReference type="EMBL" id="KAL0994709.1"/>
    </source>
</evidence>
<dbReference type="InterPro" id="IPR019482">
    <property type="entry name" value="IL-12_beta_cen-dom"/>
</dbReference>